<keyword evidence="10" id="KW-1185">Reference proteome</keyword>
<evidence type="ECO:0000256" key="1">
    <source>
        <dbReference type="ARBA" id="ARBA00004342"/>
    </source>
</evidence>
<dbReference type="GO" id="GO:0005525">
    <property type="term" value="F:GTP binding"/>
    <property type="evidence" value="ECO:0007669"/>
    <property type="project" value="UniProtKB-KW"/>
</dbReference>
<evidence type="ECO:0000313" key="8">
    <source>
        <dbReference type="EMBL" id="KAE8249588.1"/>
    </source>
</evidence>
<dbReference type="SMART" id="SM00174">
    <property type="entry name" value="RHO"/>
    <property type="match status" value="1"/>
</dbReference>
<dbReference type="GO" id="GO:0003924">
    <property type="term" value="F:GTPase activity"/>
    <property type="evidence" value="ECO:0007669"/>
    <property type="project" value="InterPro"/>
</dbReference>
<keyword evidence="6" id="KW-0472">Membrane</keyword>
<dbReference type="GO" id="GO:0005886">
    <property type="term" value="C:plasma membrane"/>
    <property type="evidence" value="ECO:0007669"/>
    <property type="project" value="UniProtKB-SubCell"/>
</dbReference>
<comment type="subcellular location">
    <subcellularLocation>
        <location evidence="1">Cell membrane</location>
        <topology evidence="1">Lipid-anchor</topology>
        <orientation evidence="1">Cytoplasmic side</orientation>
    </subcellularLocation>
</comment>
<evidence type="ECO:0000256" key="6">
    <source>
        <dbReference type="ARBA" id="ARBA00023136"/>
    </source>
</evidence>
<dbReference type="InterPro" id="IPR005225">
    <property type="entry name" value="Small_GTP-bd"/>
</dbReference>
<dbReference type="PROSITE" id="PS51419">
    <property type="entry name" value="RAB"/>
    <property type="match status" value="1"/>
</dbReference>
<dbReference type="Gene3D" id="3.40.50.300">
    <property type="entry name" value="P-loop containing nucleotide triphosphate hydrolases"/>
    <property type="match status" value="1"/>
</dbReference>
<evidence type="ECO:0000256" key="5">
    <source>
        <dbReference type="ARBA" id="ARBA00023134"/>
    </source>
</evidence>
<dbReference type="InterPro" id="IPR027417">
    <property type="entry name" value="P-loop_NTPase"/>
</dbReference>
<dbReference type="PROSITE" id="PS51421">
    <property type="entry name" value="RAS"/>
    <property type="match status" value="1"/>
</dbReference>
<dbReference type="PANTHER" id="PTHR24070">
    <property type="entry name" value="RAS, DI-RAS, AND RHEB FAMILY MEMBERS OF SMALL GTPASE SUPERFAMILY"/>
    <property type="match status" value="1"/>
</dbReference>
<dbReference type="NCBIfam" id="TIGR00231">
    <property type="entry name" value="small_GTP"/>
    <property type="match status" value="1"/>
</dbReference>
<protein>
    <recommendedName>
        <fullName evidence="11">Ras-related protein RSR1</fullName>
    </recommendedName>
</protein>
<evidence type="ECO:0000256" key="4">
    <source>
        <dbReference type="ARBA" id="ARBA00022801"/>
    </source>
</evidence>
<dbReference type="InterPro" id="IPR020849">
    <property type="entry name" value="Small_GTPase_Ras-type"/>
</dbReference>
<dbReference type="PROSITE" id="PS51420">
    <property type="entry name" value="RHO"/>
    <property type="match status" value="1"/>
</dbReference>
<name>A0A177VEG0_9BASI</name>
<gene>
    <name evidence="8" type="ORF">A4X03_0g6588</name>
    <name evidence="7" type="ORF">JKIAZH3_G713</name>
</gene>
<dbReference type="AlphaFoldDB" id="A0A177VEG0"/>
<keyword evidence="5" id="KW-0342">GTP-binding</keyword>
<sequence>MRETKIVLMGGGGVGKSALTIQFVKQIFLTTYNPTIEETFSKVVNIDGEDCAVEILDTAGTEQFFALKEIYMKSGHGFILVFSLTNLASVNELGPLREQIVRVKESKVPLVLVGNKSDLRANRQVPREIGLNMSKAWGNVPYYETSARKRVNVDEIFADIIRQCRHHEAANGGGKRADGEKKKSKCVIC</sequence>
<reference evidence="8" key="1">
    <citation type="submission" date="2016-04" db="EMBL/GenBank/DDBJ databases">
        <authorList>
            <person name="Nguyen H.D."/>
            <person name="Kesanakurti P."/>
            <person name="Cullis J."/>
            <person name="Levesque C.A."/>
            <person name="Hambleton S."/>
        </authorList>
    </citation>
    <scope>NUCLEOTIDE SEQUENCE</scope>
    <source>
        <strain evidence="8">DAOMC 238032</strain>
    </source>
</reference>
<dbReference type="SMART" id="SM00173">
    <property type="entry name" value="RAS"/>
    <property type="match status" value="1"/>
</dbReference>
<reference evidence="8" key="2">
    <citation type="journal article" date="2019" name="IMA Fungus">
        <title>Genome sequencing and comparison of five Tilletia species to identify candidate genes for the detection of regulated species infecting wheat.</title>
        <authorList>
            <person name="Nguyen H.D.T."/>
            <person name="Sultana T."/>
            <person name="Kesanakurti P."/>
            <person name="Hambleton S."/>
        </authorList>
    </citation>
    <scope>NUCLEOTIDE SEQUENCE</scope>
    <source>
        <strain evidence="8">DAOMC 238032</strain>
    </source>
</reference>
<keyword evidence="4" id="KW-0378">Hydrolase</keyword>
<organism evidence="8 9">
    <name type="scientific">Tilletia caries</name>
    <name type="common">wheat bunt fungus</name>
    <dbReference type="NCBI Taxonomy" id="13290"/>
    <lineage>
        <taxon>Eukaryota</taxon>
        <taxon>Fungi</taxon>
        <taxon>Dikarya</taxon>
        <taxon>Basidiomycota</taxon>
        <taxon>Ustilaginomycotina</taxon>
        <taxon>Exobasidiomycetes</taxon>
        <taxon>Tilletiales</taxon>
        <taxon>Tilletiaceae</taxon>
        <taxon>Tilletia</taxon>
    </lineage>
</organism>
<dbReference type="Proteomes" id="UP000077671">
    <property type="component" value="Unassembled WGS sequence"/>
</dbReference>
<keyword evidence="3" id="KW-0547">Nucleotide-binding</keyword>
<dbReference type="Pfam" id="PF00071">
    <property type="entry name" value="Ras"/>
    <property type="match status" value="1"/>
</dbReference>
<keyword evidence="2" id="KW-1003">Cell membrane</keyword>
<reference evidence="7" key="3">
    <citation type="submission" date="2020-10" db="EMBL/GenBank/DDBJ databases">
        <authorList>
            <person name="Sedaghatjoo S."/>
        </authorList>
    </citation>
    <scope>NUCLEOTIDE SEQUENCE</scope>
    <source>
        <strain evidence="7">AZH3</strain>
    </source>
</reference>
<evidence type="ECO:0000313" key="9">
    <source>
        <dbReference type="Proteomes" id="UP000077671"/>
    </source>
</evidence>
<dbReference type="PRINTS" id="PR00449">
    <property type="entry name" value="RASTRNSFRMNG"/>
</dbReference>
<evidence type="ECO:0000313" key="10">
    <source>
        <dbReference type="Proteomes" id="UP000836402"/>
    </source>
</evidence>
<evidence type="ECO:0000313" key="7">
    <source>
        <dbReference type="EMBL" id="CAD6899201.1"/>
    </source>
</evidence>
<dbReference type="FunFam" id="3.40.50.300:FF:001763">
    <property type="entry name" value="Ras family gtpase"/>
    <property type="match status" value="1"/>
</dbReference>
<dbReference type="Proteomes" id="UP000836402">
    <property type="component" value="Unassembled WGS sequence"/>
</dbReference>
<dbReference type="EMBL" id="CAJHJG010000196">
    <property type="protein sequence ID" value="CAD6899201.1"/>
    <property type="molecule type" value="Genomic_DNA"/>
</dbReference>
<dbReference type="GO" id="GO:0007165">
    <property type="term" value="P:signal transduction"/>
    <property type="evidence" value="ECO:0007669"/>
    <property type="project" value="InterPro"/>
</dbReference>
<accession>A0A177VEG0</accession>
<comment type="caution">
    <text evidence="8">The sequence shown here is derived from an EMBL/GenBank/DDBJ whole genome shotgun (WGS) entry which is preliminary data.</text>
</comment>
<proteinExistence type="predicted"/>
<evidence type="ECO:0000256" key="2">
    <source>
        <dbReference type="ARBA" id="ARBA00022475"/>
    </source>
</evidence>
<evidence type="ECO:0008006" key="11">
    <source>
        <dbReference type="Google" id="ProtNLM"/>
    </source>
</evidence>
<dbReference type="EMBL" id="LWDD02001306">
    <property type="protein sequence ID" value="KAE8249588.1"/>
    <property type="molecule type" value="Genomic_DNA"/>
</dbReference>
<dbReference type="SMART" id="SM00175">
    <property type="entry name" value="RAB"/>
    <property type="match status" value="1"/>
</dbReference>
<dbReference type="SUPFAM" id="SSF52540">
    <property type="entry name" value="P-loop containing nucleoside triphosphate hydrolases"/>
    <property type="match status" value="1"/>
</dbReference>
<dbReference type="InterPro" id="IPR001806">
    <property type="entry name" value="Small_GTPase"/>
</dbReference>
<evidence type="ECO:0000256" key="3">
    <source>
        <dbReference type="ARBA" id="ARBA00022741"/>
    </source>
</evidence>